<accession>A0A835TTZ7</accession>
<dbReference type="EMBL" id="JADDUC010000117">
    <property type="protein sequence ID" value="KAG0118185.1"/>
    <property type="molecule type" value="Genomic_DNA"/>
</dbReference>
<name>A0A835TTZ7_9PASS</name>
<proteinExistence type="predicted"/>
<feature type="non-terminal residue" evidence="1">
    <location>
        <position position="1"/>
    </location>
</feature>
<sequence>MGLVMTGTYSKSIAHPRKQSLAEFSYKVPLHVALVLAAAKRKWKAMAVAIGFLVAVLATLPRLTHDPPADMAMAQQMQQRKEFLHQQMTELWQEVEQIRPLEGALVHCVFKNWLFWATAAAMLLELCWLAWQRKLAFLSKDNNKGGQDFKRARMGARLLAEYTRLPVQELPEPCRNLKQLVRDLLYISREFSRRTFMPAIYPDRGMDGNHEFWSTFENRIFYQLLVFLRPPPGHSFILERDTVRQHPERSSDIRVVLECTCSMEREMGYSLCFVHHRGNEMLQDHSSPVLETLCTGFFLNVEHISSWVQNLLFSAWLRLPQWPRRRLMLLPCSRSCKFLKVVKTVFLGSGKLCEQQRLNKMDLDVVSNITNQLEKDMRADTLKRSSRSFSLKTGKFKQHKNQVEKEKMEVLHGIVDKSTLLLSCLPAQGWVYQLPKTAMGQQNVNLFSALNTFQKYGSYQLLVLKKKPESNSSGDEWGCGLISGIKKRPQEAKSLLWMDLADAEVEQFQPHHLLTLHVGVAGTQIYFCVAGLDQDQKSAAVDLEVINEQQKKTKSPNATDEKLYKLIIPNLGSTEELQTPQCGVRHYSLLLEWQKWPAQQWHGQSRKEAVATMLFLLIYGQNSPPLLPKAGKGFAPMKLIGLLMMEKHRVTMEGQLETETGYISQQRMLKQRKYVMLKKFIELYTGIDALKEKHLVVIVLDPATASPLHSSWWRGALLGRGRQISSTYNEDKQSITLCERGIPVNVEALSFWTALMHLSPQGTDGEEVGRKKEMNPSEQQHDIQLLPNFPDHLAVEEGPARAFSPVILILKRIYTSEWTNWPLSLELLSVRELMERIEANRFPDKLSFASSLTVVTHLLDEILLMDPKKSSANFQLSESLSRINQLMGLSQNLKSQPEGSDSSNPGIQTVPIATTIAAVGNIKQKQPKTVMLQREGHKQHNLNCSDAHTRTDLPASLWMKLNNSQNKSSDIETKATKIVLTQAHRICGQLELKQFELQQAWMYRALKLFSEPGDTTSTASKTSLLARKVTFNSLDLASSKDLNISSEEHSEFQAASWKTQGDVRLPCSSMLREHSEIRGLNHIFMVGMGCGELCPGSGEWLELTAAPKATEEQKGLVAAVIQTYIIDLNKCGLQNGHMEKRTAWSSSLVSSGTSSVNAQEQMENHISSARDIDKIRKEKRIRMEDTSVRSITKADTFFPGLTDSLSLAIPGLGYTVSAEVSNVTGDFDKETIGCFKRRVQVEWIQRKELSGTWTAKSQIGFSVLLFTLISMSSVEKLFILGEKNPPYSILNYYFVETNHLALVFHQEYTEEIINGRSYRKNGVLIANTATKMQTNTGLKMNLCS</sequence>
<keyword evidence="1" id="KW-0675">Receptor</keyword>
<gene>
    <name evidence="1" type="ORF">IHE44_001343</name>
</gene>
<organism evidence="1">
    <name type="scientific">Lamprotornis superbus</name>
    <dbReference type="NCBI Taxonomy" id="245042"/>
    <lineage>
        <taxon>Eukaryota</taxon>
        <taxon>Metazoa</taxon>
        <taxon>Chordata</taxon>
        <taxon>Craniata</taxon>
        <taxon>Vertebrata</taxon>
        <taxon>Euteleostomi</taxon>
        <taxon>Archelosauria</taxon>
        <taxon>Archosauria</taxon>
        <taxon>Dinosauria</taxon>
        <taxon>Saurischia</taxon>
        <taxon>Theropoda</taxon>
        <taxon>Coelurosauria</taxon>
        <taxon>Aves</taxon>
        <taxon>Neognathae</taxon>
        <taxon>Neoaves</taxon>
        <taxon>Telluraves</taxon>
        <taxon>Australaves</taxon>
        <taxon>Passeriformes</taxon>
        <taxon>Sturnidae</taxon>
        <taxon>Lamprotornis</taxon>
    </lineage>
</organism>
<comment type="caution">
    <text evidence="1">The sequence shown here is derived from an EMBL/GenBank/DDBJ whole genome shotgun (WGS) entry which is preliminary data.</text>
</comment>
<protein>
    <submittedName>
        <fullName evidence="1">Inositol 1,4,5-trisphosphate receptor-interacting protein-like 1</fullName>
    </submittedName>
</protein>
<evidence type="ECO:0000313" key="1">
    <source>
        <dbReference type="EMBL" id="KAG0118185.1"/>
    </source>
</evidence>
<reference evidence="1" key="1">
    <citation type="submission" date="2020-10" db="EMBL/GenBank/DDBJ databases">
        <title>Feather gene expression reveals the developmental basis of iridescence in African starlings.</title>
        <authorList>
            <person name="Rubenstein D.R."/>
        </authorList>
    </citation>
    <scope>NUCLEOTIDE SEQUENCE</scope>
    <source>
        <strain evidence="1">SS15</strain>
        <tissue evidence="1">Liver</tissue>
    </source>
</reference>
<dbReference type="OrthoDB" id="9390510at2759"/>